<evidence type="ECO:0000256" key="1">
    <source>
        <dbReference type="ARBA" id="ARBA00004442"/>
    </source>
</evidence>
<evidence type="ECO:0000256" key="4">
    <source>
        <dbReference type="PROSITE-ProRule" id="PRU00473"/>
    </source>
</evidence>
<dbReference type="Gene3D" id="3.30.1330.60">
    <property type="entry name" value="OmpA-like domain"/>
    <property type="match status" value="1"/>
</dbReference>
<feature type="domain" description="OmpA-like" evidence="5">
    <location>
        <begin position="148"/>
        <end position="265"/>
    </location>
</feature>
<dbReference type="InterPro" id="IPR050330">
    <property type="entry name" value="Bact_OuterMem_StrucFunc"/>
</dbReference>
<dbReference type="PANTHER" id="PTHR30329:SF21">
    <property type="entry name" value="LIPOPROTEIN YIAD-RELATED"/>
    <property type="match status" value="1"/>
</dbReference>
<dbReference type="InterPro" id="IPR006665">
    <property type="entry name" value="OmpA-like"/>
</dbReference>
<dbReference type="PANTHER" id="PTHR30329">
    <property type="entry name" value="STATOR ELEMENT OF FLAGELLAR MOTOR COMPLEX"/>
    <property type="match status" value="1"/>
</dbReference>
<organism evidence="6">
    <name type="scientific">Candidatus Kentrum sp. FW</name>
    <dbReference type="NCBI Taxonomy" id="2126338"/>
    <lineage>
        <taxon>Bacteria</taxon>
        <taxon>Pseudomonadati</taxon>
        <taxon>Pseudomonadota</taxon>
        <taxon>Gammaproteobacteria</taxon>
        <taxon>Candidatus Kentrum</taxon>
    </lineage>
</organism>
<proteinExistence type="predicted"/>
<evidence type="ECO:0000256" key="2">
    <source>
        <dbReference type="ARBA" id="ARBA00023136"/>
    </source>
</evidence>
<dbReference type="InterPro" id="IPR036737">
    <property type="entry name" value="OmpA-like_sf"/>
</dbReference>
<reference evidence="6" key="1">
    <citation type="submission" date="2019-02" db="EMBL/GenBank/DDBJ databases">
        <authorList>
            <person name="Gruber-Vodicka R. H."/>
            <person name="Seah K. B. B."/>
        </authorList>
    </citation>
    <scope>NUCLEOTIDE SEQUENCE</scope>
    <source>
        <strain evidence="6">BECK_BZ131</strain>
    </source>
</reference>
<dbReference type="Pfam" id="PF00691">
    <property type="entry name" value="OmpA"/>
    <property type="match status" value="1"/>
</dbReference>
<dbReference type="GO" id="GO:0009279">
    <property type="term" value="C:cell outer membrane"/>
    <property type="evidence" value="ECO:0007669"/>
    <property type="project" value="UniProtKB-SubCell"/>
</dbReference>
<comment type="subcellular location">
    <subcellularLocation>
        <location evidence="1">Cell outer membrane</location>
    </subcellularLocation>
</comment>
<keyword evidence="3" id="KW-0998">Cell outer membrane</keyword>
<gene>
    <name evidence="6" type="ORF">BECKFW1821C_GA0114237_100646</name>
</gene>
<protein>
    <submittedName>
        <fullName evidence="6">OmpA family protein</fullName>
    </submittedName>
</protein>
<name>A0A450TCZ0_9GAMM</name>
<keyword evidence="2 4" id="KW-0472">Membrane</keyword>
<accession>A0A450TCZ0</accession>
<evidence type="ECO:0000259" key="5">
    <source>
        <dbReference type="PROSITE" id="PS51123"/>
    </source>
</evidence>
<evidence type="ECO:0000256" key="3">
    <source>
        <dbReference type="ARBA" id="ARBA00023237"/>
    </source>
</evidence>
<dbReference type="InterPro" id="IPR006664">
    <property type="entry name" value="OMP_bac"/>
</dbReference>
<dbReference type="AlphaFoldDB" id="A0A450TCZ0"/>
<dbReference type="PROSITE" id="PS51123">
    <property type="entry name" value="OMPA_2"/>
    <property type="match status" value="1"/>
</dbReference>
<sequence>MNYSGKPGIAMAKRRLLLIGAGGCFVLGMAVSVSHGVWFTHVISSSERIMLCPESSPSVSVVSCPPTETEALHPVEISPDIRGGETETFIATGGDNSVSHLPQPLPAAPFHGEEPNTVDTVPYISGVGKTKIREGSGRESNPIPFRSVVSRILLNESIITFRWGKHTLGPEASRDLEAVVQTLLQYPESTVEVAAHTDRTGPHDYNEQLSRYRAHAVTSFLMGKGIAEIRIWWKGYGPSQPEISDNTPAARAKNRRAEVRVWGYST</sequence>
<evidence type="ECO:0000313" key="6">
    <source>
        <dbReference type="EMBL" id="VFJ64779.1"/>
    </source>
</evidence>
<dbReference type="PRINTS" id="PR01021">
    <property type="entry name" value="OMPADOMAIN"/>
</dbReference>
<dbReference type="SUPFAM" id="SSF103088">
    <property type="entry name" value="OmpA-like"/>
    <property type="match status" value="1"/>
</dbReference>
<dbReference type="EMBL" id="CAADFE010000006">
    <property type="protein sequence ID" value="VFJ64779.1"/>
    <property type="molecule type" value="Genomic_DNA"/>
</dbReference>
<dbReference type="CDD" id="cd07185">
    <property type="entry name" value="OmpA_C-like"/>
    <property type="match status" value="1"/>
</dbReference>